<evidence type="ECO:0000256" key="4">
    <source>
        <dbReference type="ARBA" id="ARBA00022827"/>
    </source>
</evidence>
<dbReference type="InterPro" id="IPR050416">
    <property type="entry name" value="FAD-linked_Oxidoreductase"/>
</dbReference>
<proteinExistence type="inferred from homology"/>
<evidence type="ECO:0000259" key="6">
    <source>
        <dbReference type="PROSITE" id="PS51387"/>
    </source>
</evidence>
<organism evidence="7 8">
    <name type="scientific">Mortierella alpina</name>
    <name type="common">Oleaginous fungus</name>
    <name type="synonym">Mortierella renispora</name>
    <dbReference type="NCBI Taxonomy" id="64518"/>
    <lineage>
        <taxon>Eukaryota</taxon>
        <taxon>Fungi</taxon>
        <taxon>Fungi incertae sedis</taxon>
        <taxon>Mucoromycota</taxon>
        <taxon>Mortierellomycotina</taxon>
        <taxon>Mortierellomycetes</taxon>
        <taxon>Mortierellales</taxon>
        <taxon>Mortierellaceae</taxon>
        <taxon>Mortierella</taxon>
    </lineage>
</organism>
<evidence type="ECO:0000256" key="1">
    <source>
        <dbReference type="ARBA" id="ARBA00001974"/>
    </source>
</evidence>
<dbReference type="Pfam" id="PF08031">
    <property type="entry name" value="BBE"/>
    <property type="match status" value="1"/>
</dbReference>
<accession>A0A9P8A226</accession>
<dbReference type="PROSITE" id="PS00862">
    <property type="entry name" value="OX2_COVAL_FAD"/>
    <property type="match status" value="1"/>
</dbReference>
<sequence>MRLKWAPLAIAASIATDALINPVKALQAGMVACLANIRNSVNSSLVTATSPEYPIQRFGFDRNFDYQPIAIYYPASDADVAAAIQCAAAYGVSIAPRSGGHSFEGYSVGGKDGSLVIDLKQFQQFSLNSVSGVATIGAGTRLGPLYSKLWNAGQYLVASGVCPTVGIGGIALGGGVGLASRKYGTTTQTIVGMTLIGVDGNVRNVSASSYPDLFWALRGAGGGSFGVVTEFQIQAYKAPPTVVLMQLIFPLHKYRSVIHAYDTWGRTATDDIYPGLVLNRDNILVLVCFLGSSVPAQAAIAPFISLSGEPQRFKSNELPWYQAAARVGGKYGGTLEEPDLSRYRYHRGRSLVYRKPMSFKEMDILYKYLHAVPALKGAVETYVVFEMWGGKIDRPDSYPSAFDSHRGVMYSVQFSVSWGVPNVEHGPGCLECMQWSTNISREMQAAYSSGPFLEAYQNYMERDLPNAMYAYYGNNLPRLQKIKESVDPHNIFSFPQSIPLPESSSTRKHVVFQ</sequence>
<dbReference type="PANTHER" id="PTHR42973:SF39">
    <property type="entry name" value="FAD-BINDING PCMH-TYPE DOMAIN-CONTAINING PROTEIN"/>
    <property type="match status" value="1"/>
</dbReference>
<dbReference type="InterPro" id="IPR016166">
    <property type="entry name" value="FAD-bd_PCMH"/>
</dbReference>
<protein>
    <recommendedName>
        <fullName evidence="6">FAD-binding PCMH-type domain-containing protein</fullName>
    </recommendedName>
</protein>
<dbReference type="AlphaFoldDB" id="A0A9P8A226"/>
<comment type="similarity">
    <text evidence="2">Belongs to the oxygen-dependent FAD-linked oxidoreductase family.</text>
</comment>
<dbReference type="InterPro" id="IPR006094">
    <property type="entry name" value="Oxid_FAD_bind_N"/>
</dbReference>
<evidence type="ECO:0000313" key="7">
    <source>
        <dbReference type="EMBL" id="KAG9321056.1"/>
    </source>
</evidence>
<gene>
    <name evidence="7" type="ORF">KVV02_000670</name>
</gene>
<name>A0A9P8A226_MORAP</name>
<evidence type="ECO:0000313" key="8">
    <source>
        <dbReference type="Proteomes" id="UP000717515"/>
    </source>
</evidence>
<dbReference type="InterPro" id="IPR016169">
    <property type="entry name" value="FAD-bd_PCMH_sub2"/>
</dbReference>
<evidence type="ECO:0000256" key="5">
    <source>
        <dbReference type="ARBA" id="ARBA00023002"/>
    </source>
</evidence>
<dbReference type="Gene3D" id="3.30.465.10">
    <property type="match status" value="1"/>
</dbReference>
<dbReference type="SUPFAM" id="SSF56176">
    <property type="entry name" value="FAD-binding/transporter-associated domain-like"/>
    <property type="match status" value="1"/>
</dbReference>
<keyword evidence="5" id="KW-0560">Oxidoreductase</keyword>
<dbReference type="Gene3D" id="3.40.462.20">
    <property type="match status" value="1"/>
</dbReference>
<keyword evidence="4" id="KW-0274">FAD</keyword>
<dbReference type="PROSITE" id="PS51387">
    <property type="entry name" value="FAD_PCMH"/>
    <property type="match status" value="1"/>
</dbReference>
<feature type="domain" description="FAD-binding PCMH-type" evidence="6">
    <location>
        <begin position="64"/>
        <end position="238"/>
    </location>
</feature>
<dbReference type="PANTHER" id="PTHR42973">
    <property type="entry name" value="BINDING OXIDOREDUCTASE, PUTATIVE (AFU_ORTHOLOGUE AFUA_1G17690)-RELATED"/>
    <property type="match status" value="1"/>
</dbReference>
<dbReference type="InterPro" id="IPR012951">
    <property type="entry name" value="BBE"/>
</dbReference>
<evidence type="ECO:0000256" key="2">
    <source>
        <dbReference type="ARBA" id="ARBA00005466"/>
    </source>
</evidence>
<dbReference type="GO" id="GO:0016491">
    <property type="term" value="F:oxidoreductase activity"/>
    <property type="evidence" value="ECO:0007669"/>
    <property type="project" value="UniProtKB-KW"/>
</dbReference>
<keyword evidence="3" id="KW-0285">Flavoprotein</keyword>
<reference evidence="7" key="1">
    <citation type="submission" date="2021-07" db="EMBL/GenBank/DDBJ databases">
        <title>Draft genome of Mortierella alpina, strain LL118, isolated from an aspen leaf litter sample.</title>
        <authorList>
            <person name="Yang S."/>
            <person name="Vinatzer B.A."/>
        </authorList>
    </citation>
    <scope>NUCLEOTIDE SEQUENCE</scope>
    <source>
        <strain evidence="7">LL118</strain>
    </source>
</reference>
<dbReference type="Proteomes" id="UP000717515">
    <property type="component" value="Unassembled WGS sequence"/>
</dbReference>
<dbReference type="EMBL" id="JAIFTL010000234">
    <property type="protein sequence ID" value="KAG9321056.1"/>
    <property type="molecule type" value="Genomic_DNA"/>
</dbReference>
<dbReference type="Pfam" id="PF01565">
    <property type="entry name" value="FAD_binding_4"/>
    <property type="match status" value="1"/>
</dbReference>
<dbReference type="InterPro" id="IPR036318">
    <property type="entry name" value="FAD-bd_PCMH-like_sf"/>
</dbReference>
<comment type="cofactor">
    <cofactor evidence="1">
        <name>FAD</name>
        <dbReference type="ChEBI" id="CHEBI:57692"/>
    </cofactor>
</comment>
<comment type="caution">
    <text evidence="7">The sequence shown here is derived from an EMBL/GenBank/DDBJ whole genome shotgun (WGS) entry which is preliminary data.</text>
</comment>
<evidence type="ECO:0000256" key="3">
    <source>
        <dbReference type="ARBA" id="ARBA00022630"/>
    </source>
</evidence>
<dbReference type="GO" id="GO:0071949">
    <property type="term" value="F:FAD binding"/>
    <property type="evidence" value="ECO:0007669"/>
    <property type="project" value="InterPro"/>
</dbReference>
<dbReference type="InterPro" id="IPR006093">
    <property type="entry name" value="Oxy_OxRdtase_FAD_BS"/>
</dbReference>